<accession>L0RCT9</accession>
<dbReference type="RefSeq" id="WP_015336634.1">
    <property type="nucleotide sequence ID" value="NC_020055.1"/>
</dbReference>
<keyword evidence="9" id="KW-1185">Reference proteome</keyword>
<dbReference type="Pfam" id="PF03743">
    <property type="entry name" value="TrbI"/>
    <property type="match status" value="1"/>
</dbReference>
<evidence type="ECO:0000256" key="3">
    <source>
        <dbReference type="ARBA" id="ARBA00022692"/>
    </source>
</evidence>
<feature type="region of interest" description="Disordered" evidence="6">
    <location>
        <begin position="165"/>
        <end position="185"/>
    </location>
</feature>
<evidence type="ECO:0000313" key="9">
    <source>
        <dbReference type="Proteomes" id="UP000010808"/>
    </source>
</evidence>
<dbReference type="STRING" id="1121451.DESAM_21755"/>
<protein>
    <submittedName>
        <fullName evidence="8">Conjugation TrbI family protein</fullName>
    </submittedName>
</protein>
<dbReference type="CDD" id="cd16429">
    <property type="entry name" value="VirB10"/>
    <property type="match status" value="1"/>
</dbReference>
<feature type="transmembrane region" description="Helical" evidence="7">
    <location>
        <begin position="21"/>
        <end position="41"/>
    </location>
</feature>
<keyword evidence="5 7" id="KW-0472">Membrane</keyword>
<keyword evidence="3 7" id="KW-0812">Transmembrane</keyword>
<comment type="similarity">
    <text evidence="2">Belongs to the TrbI/VirB10 family.</text>
</comment>
<name>L0RCT9_9BACT</name>
<evidence type="ECO:0000313" key="8">
    <source>
        <dbReference type="EMBL" id="CCO24032.1"/>
    </source>
</evidence>
<evidence type="ECO:0000256" key="1">
    <source>
        <dbReference type="ARBA" id="ARBA00004167"/>
    </source>
</evidence>
<dbReference type="HOGENOM" id="CLU_042657_2_2_7"/>
<dbReference type="Gene3D" id="2.40.128.260">
    <property type="entry name" value="Type IV secretion system, VirB10/TraB/TrbI"/>
    <property type="match status" value="1"/>
</dbReference>
<dbReference type="OrthoDB" id="9807354at2"/>
<evidence type="ECO:0000256" key="4">
    <source>
        <dbReference type="ARBA" id="ARBA00022989"/>
    </source>
</evidence>
<evidence type="ECO:0000256" key="6">
    <source>
        <dbReference type="SAM" id="MobiDB-lite"/>
    </source>
</evidence>
<dbReference type="InterPro" id="IPR005498">
    <property type="entry name" value="T4SS_VirB10/TraB/TrbI"/>
</dbReference>
<dbReference type="eggNOG" id="COG2948">
    <property type="taxonomic scope" value="Bacteria"/>
</dbReference>
<dbReference type="InterPro" id="IPR042217">
    <property type="entry name" value="T4SS_VirB10/TrbI"/>
</dbReference>
<reference evidence="8 9" key="1">
    <citation type="submission" date="2012-10" db="EMBL/GenBank/DDBJ databases">
        <authorList>
            <person name="Genoscope - CEA"/>
        </authorList>
    </citation>
    <scope>NUCLEOTIDE SEQUENCE [LARGE SCALE GENOMIC DNA]</scope>
    <source>
        <strain evidence="9">AM13 / DSM 14728</strain>
    </source>
</reference>
<feature type="compositionally biased region" description="Polar residues" evidence="6">
    <location>
        <begin position="168"/>
        <end position="177"/>
    </location>
</feature>
<sequence>MSDSPNNLARPKVKVTKLDSRILYVAIGIGILLVTVLIYAVQSSTSKNKEVAEGLVVPVSDKDIKQPLQAPERSSGLALPEPEEKKEEKKPQPQQDKPLVTVVRPIEPSETEKLHQKELRELRTFKLERMKSALTAPLKIQTAIPDKKETKIIRSSIEDVRLRHPLTVPSSATSMSGERNDRQDKEDFLSTRAAKDGSWRLPYQRVPGMPFELKTGSIISGIMISGINSDLPGQIIGQVSQNIYDTASGQYLLIPQGSRMVGVYDSRVAMGQSRVLVAWNRIIFPDGSSITLGIMPGTDVGGYAGYSGDVDNHYLRIFGTSAIMSIISGGMAFAMDSFSKGSSSRQNPSLQDELGSALSSQLGQSTLQLLQSNTNLKPAISTQPGKRFNMVVTKDIIFASPYAPYRS</sequence>
<dbReference type="PATRIC" id="fig|1121451.3.peg.1996"/>
<organism evidence="8 9">
    <name type="scientific">Maridesulfovibrio hydrothermalis AM13 = DSM 14728</name>
    <dbReference type="NCBI Taxonomy" id="1121451"/>
    <lineage>
        <taxon>Bacteria</taxon>
        <taxon>Pseudomonadati</taxon>
        <taxon>Thermodesulfobacteriota</taxon>
        <taxon>Desulfovibrionia</taxon>
        <taxon>Desulfovibrionales</taxon>
        <taxon>Desulfovibrionaceae</taxon>
        <taxon>Maridesulfovibrio</taxon>
    </lineage>
</organism>
<dbReference type="GO" id="GO:0016020">
    <property type="term" value="C:membrane"/>
    <property type="evidence" value="ECO:0007669"/>
    <property type="project" value="UniProtKB-SubCell"/>
</dbReference>
<feature type="compositionally biased region" description="Basic and acidic residues" evidence="6">
    <location>
        <begin position="82"/>
        <end position="91"/>
    </location>
</feature>
<proteinExistence type="inferred from homology"/>
<dbReference type="KEGG" id="dhy:DESAM_21755"/>
<feature type="region of interest" description="Disordered" evidence="6">
    <location>
        <begin position="66"/>
        <end position="113"/>
    </location>
</feature>
<evidence type="ECO:0000256" key="7">
    <source>
        <dbReference type="SAM" id="Phobius"/>
    </source>
</evidence>
<keyword evidence="4 7" id="KW-1133">Transmembrane helix</keyword>
<gene>
    <name evidence="8" type="ORF">DESAM_21755</name>
</gene>
<dbReference type="Proteomes" id="UP000010808">
    <property type="component" value="Chromosome"/>
</dbReference>
<evidence type="ECO:0000256" key="2">
    <source>
        <dbReference type="ARBA" id="ARBA00010265"/>
    </source>
</evidence>
<evidence type="ECO:0000256" key="5">
    <source>
        <dbReference type="ARBA" id="ARBA00023136"/>
    </source>
</evidence>
<dbReference type="EMBL" id="FO203522">
    <property type="protein sequence ID" value="CCO24032.1"/>
    <property type="molecule type" value="Genomic_DNA"/>
</dbReference>
<comment type="subcellular location">
    <subcellularLocation>
        <location evidence="1">Membrane</location>
        <topology evidence="1">Single-pass membrane protein</topology>
    </subcellularLocation>
</comment>
<dbReference type="AlphaFoldDB" id="L0RCT9"/>